<dbReference type="OrthoDB" id="41532at2759"/>
<dbReference type="PANTHER" id="PTHR20905:SF30">
    <property type="entry name" value="N-ACETYLTRANSFERASE DOMAIN-CONTAINING PROTEIN"/>
    <property type="match status" value="1"/>
</dbReference>
<organism evidence="1 2">
    <name type="scientific">Steinernema carpocapsae</name>
    <name type="common">Entomopathogenic nematode</name>
    <dbReference type="NCBI Taxonomy" id="34508"/>
    <lineage>
        <taxon>Eukaryota</taxon>
        <taxon>Metazoa</taxon>
        <taxon>Ecdysozoa</taxon>
        <taxon>Nematoda</taxon>
        <taxon>Chromadorea</taxon>
        <taxon>Rhabditida</taxon>
        <taxon>Tylenchina</taxon>
        <taxon>Panagrolaimomorpha</taxon>
        <taxon>Strongyloidoidea</taxon>
        <taxon>Steinernematidae</taxon>
        <taxon>Steinernema</taxon>
    </lineage>
</organism>
<evidence type="ECO:0000313" key="1">
    <source>
        <dbReference type="EMBL" id="TKR68234.1"/>
    </source>
</evidence>
<dbReference type="EMBL" id="AZBU02000008">
    <property type="protein sequence ID" value="TKR68234.1"/>
    <property type="molecule type" value="Genomic_DNA"/>
</dbReference>
<dbReference type="SUPFAM" id="SSF55729">
    <property type="entry name" value="Acyl-CoA N-acyltransferases (Nat)"/>
    <property type="match status" value="1"/>
</dbReference>
<reference evidence="1 2" key="1">
    <citation type="journal article" date="2015" name="Genome Biol.">
        <title>Comparative genomics of Steinernema reveals deeply conserved gene regulatory networks.</title>
        <authorList>
            <person name="Dillman A.R."/>
            <person name="Macchietto M."/>
            <person name="Porter C.F."/>
            <person name="Rogers A."/>
            <person name="Williams B."/>
            <person name="Antoshechkin I."/>
            <person name="Lee M.M."/>
            <person name="Goodwin Z."/>
            <person name="Lu X."/>
            <person name="Lewis E.E."/>
            <person name="Goodrich-Blair H."/>
            <person name="Stock S.P."/>
            <person name="Adams B.J."/>
            <person name="Sternberg P.W."/>
            <person name="Mortazavi A."/>
        </authorList>
    </citation>
    <scope>NUCLEOTIDE SEQUENCE [LARGE SCALE GENOMIC DNA]</scope>
    <source>
        <strain evidence="1 2">ALL</strain>
    </source>
</reference>
<proteinExistence type="predicted"/>
<evidence type="ECO:0008006" key="3">
    <source>
        <dbReference type="Google" id="ProtNLM"/>
    </source>
</evidence>
<dbReference type="PANTHER" id="PTHR20905">
    <property type="entry name" value="N-ACETYLTRANSFERASE-RELATED"/>
    <property type="match status" value="1"/>
</dbReference>
<dbReference type="InterPro" id="IPR016181">
    <property type="entry name" value="Acyl_CoA_acyltransferase"/>
</dbReference>
<dbReference type="AlphaFoldDB" id="A0A4U5MG77"/>
<reference evidence="1 2" key="2">
    <citation type="journal article" date="2019" name="G3 (Bethesda)">
        <title>Hybrid Assembly of the Genome of the Entomopathogenic Nematode Steinernema carpocapsae Identifies the X-Chromosome.</title>
        <authorList>
            <person name="Serra L."/>
            <person name="Macchietto M."/>
            <person name="Macias-Munoz A."/>
            <person name="McGill C.J."/>
            <person name="Rodriguez I.M."/>
            <person name="Rodriguez B."/>
            <person name="Murad R."/>
            <person name="Mortazavi A."/>
        </authorList>
    </citation>
    <scope>NUCLEOTIDE SEQUENCE [LARGE SCALE GENOMIC DNA]</scope>
    <source>
        <strain evidence="1 2">ALL</strain>
    </source>
</reference>
<name>A0A4U5MG77_STECR</name>
<comment type="caution">
    <text evidence="1">The sequence shown here is derived from an EMBL/GenBank/DDBJ whole genome shotgun (WGS) entry which is preliminary data.</text>
</comment>
<protein>
    <recommendedName>
        <fullName evidence="3">N-acetyltransferase domain-containing protein</fullName>
    </recommendedName>
</protein>
<dbReference type="Proteomes" id="UP000298663">
    <property type="component" value="Unassembled WGS sequence"/>
</dbReference>
<evidence type="ECO:0000313" key="2">
    <source>
        <dbReference type="Proteomes" id="UP000298663"/>
    </source>
</evidence>
<accession>A0A4U5MG77</accession>
<gene>
    <name evidence="1" type="ORF">L596_024243</name>
</gene>
<sequence>MNFKSSDVECFIRPTVEKCLKSRYSVVVFEKTSFELIGIRLISIWKRPYFICSKSVSSLPTRLIAFFELMSSFKTEIWRLCSYHVDVILRREFSCVRKDFQRRGIGSRMADMFIDRKELKERGIGGIMSETSSIANQSLLAKKGFKALAELRYAHCFDKEGNRIVERDFHDGSPKIVLNFLEF</sequence>
<dbReference type="CDD" id="cd04301">
    <property type="entry name" value="NAT_SF"/>
    <property type="match status" value="1"/>
</dbReference>
<dbReference type="Gene3D" id="3.40.630.30">
    <property type="match status" value="1"/>
</dbReference>
<keyword evidence="2" id="KW-1185">Reference proteome</keyword>
<dbReference type="STRING" id="34508.A0A4U5MG77"/>
<dbReference type="GO" id="GO:0008080">
    <property type="term" value="F:N-acetyltransferase activity"/>
    <property type="evidence" value="ECO:0007669"/>
    <property type="project" value="TreeGrafter"/>
</dbReference>